<proteinExistence type="inferred from homology"/>
<organism evidence="5 6">
    <name type="scientific">Bos indicus x Bos taurus</name>
    <name type="common">Hybrid cattle</name>
    <dbReference type="NCBI Taxonomy" id="30522"/>
    <lineage>
        <taxon>Eukaryota</taxon>
        <taxon>Metazoa</taxon>
        <taxon>Chordata</taxon>
        <taxon>Craniata</taxon>
        <taxon>Vertebrata</taxon>
        <taxon>Euteleostomi</taxon>
        <taxon>Mammalia</taxon>
        <taxon>Eutheria</taxon>
        <taxon>Laurasiatheria</taxon>
        <taxon>Artiodactyla</taxon>
        <taxon>Ruminantia</taxon>
        <taxon>Pecora</taxon>
        <taxon>Bovidae</taxon>
        <taxon>Bovinae</taxon>
        <taxon>Bos</taxon>
    </lineage>
</organism>
<evidence type="ECO:0000256" key="4">
    <source>
        <dbReference type="SAM" id="MobiDB-lite"/>
    </source>
</evidence>
<evidence type="ECO:0000256" key="1">
    <source>
        <dbReference type="ARBA" id="ARBA00004123"/>
    </source>
</evidence>
<evidence type="ECO:0000256" key="3">
    <source>
        <dbReference type="ARBA" id="ARBA00023242"/>
    </source>
</evidence>
<dbReference type="Ensembl" id="ENSBIXT00005046041.1">
    <property type="protein sequence ID" value="ENSBIXP00005012186.1"/>
    <property type="gene ID" value="ENSBIXG00005016454.1"/>
</dbReference>
<evidence type="ECO:0008006" key="7">
    <source>
        <dbReference type="Google" id="ProtNLM"/>
    </source>
</evidence>
<name>A0A4W2G2U6_BOBOX</name>
<protein>
    <recommendedName>
        <fullName evidence="7">CA174 protein</fullName>
    </recommendedName>
</protein>
<dbReference type="GeneTree" id="ENSGT00390000016496"/>
<evidence type="ECO:0000313" key="6">
    <source>
        <dbReference type="Proteomes" id="UP000429181"/>
    </source>
</evidence>
<keyword evidence="3" id="KW-0539">Nucleus</keyword>
<comment type="subcellular location">
    <subcellularLocation>
        <location evidence="1">Nucleus</location>
    </subcellularLocation>
</comment>
<dbReference type="Proteomes" id="UP000429181">
    <property type="component" value="Chromosome 16"/>
</dbReference>
<sequence length="320" mass="34143">MAAEKPQGRSPSQTWPSPRPHVKRRLCWITYLGTPSCDWPVFWWRHTPRREPRAAESLLRWKGLGWARGLGCGAGSGNAPLTLMRSRKLAGGVRSSARLRARSCSAASASAQDTHVTTSAQTACQTPSSHKATDRRTSKKFKYDKGHIVKSELQKHRSDSAATPSETPGTHEPLASAEDGASLLGKEAGGSTPQGTAGPLPGRCGTESDASPAETENEPLPPRHGAPVGGESNGGCPARDGAALDLEQGPGAPLLMDGSALLDDDSNQPMPVSRFFGNVELMQDLPPVSSSCPSMSRREFRKMHFRAKDDEEDDADGAET</sequence>
<dbReference type="GeneID" id="113906653"/>
<evidence type="ECO:0000313" key="5">
    <source>
        <dbReference type="Ensembl" id="ENSBIXP00005012186.1"/>
    </source>
</evidence>
<feature type="region of interest" description="Disordered" evidence="4">
    <location>
        <begin position="1"/>
        <end position="20"/>
    </location>
</feature>
<dbReference type="PANTHER" id="PTHR28491:SF1">
    <property type="entry name" value="UPF0688 PROTEIN C1ORF174"/>
    <property type="match status" value="1"/>
</dbReference>
<reference evidence="5" key="2">
    <citation type="submission" date="2025-08" db="UniProtKB">
        <authorList>
            <consortium name="Ensembl"/>
        </authorList>
    </citation>
    <scope>IDENTIFICATION</scope>
</reference>
<dbReference type="CTD" id="616142"/>
<feature type="region of interest" description="Disordered" evidence="4">
    <location>
        <begin position="107"/>
        <end position="270"/>
    </location>
</feature>
<dbReference type="PANTHER" id="PTHR28491">
    <property type="entry name" value="UPF0688 PROTEIN C1ORF174"/>
    <property type="match status" value="1"/>
</dbReference>
<accession>A0A4W2G2U6</accession>
<dbReference type="InterPro" id="IPR031530">
    <property type="entry name" value="UPF0688"/>
</dbReference>
<dbReference type="RefSeq" id="XP_027420894.1">
    <property type="nucleotide sequence ID" value="XM_027565093.1"/>
</dbReference>
<evidence type="ECO:0000256" key="2">
    <source>
        <dbReference type="ARBA" id="ARBA00006634"/>
    </source>
</evidence>
<gene>
    <name evidence="5" type="primary">C16H1orf174</name>
</gene>
<feature type="compositionally biased region" description="Basic and acidic residues" evidence="4">
    <location>
        <begin position="131"/>
        <end position="159"/>
    </location>
</feature>
<reference evidence="5 6" key="1">
    <citation type="submission" date="2018-11" db="EMBL/GenBank/DDBJ databases">
        <title>Haplotype-resolved cattle genomes.</title>
        <authorList>
            <person name="Low W.Y."/>
            <person name="Tearle R."/>
            <person name="Bickhart D.M."/>
            <person name="Rosen B.D."/>
            <person name="Koren S."/>
            <person name="Rhie A."/>
            <person name="Hiendleder S."/>
            <person name="Phillippy A.M."/>
            <person name="Smith T.P.L."/>
            <person name="Williams J.L."/>
        </authorList>
    </citation>
    <scope>NUCLEOTIDE SEQUENCE [LARGE SCALE GENOMIC DNA]</scope>
</reference>
<comment type="similarity">
    <text evidence="2">Belongs to the UPF0688 family.</text>
</comment>
<feature type="compositionally biased region" description="Polar residues" evidence="4">
    <location>
        <begin position="112"/>
        <end position="130"/>
    </location>
</feature>
<dbReference type="Pfam" id="PF15772">
    <property type="entry name" value="UPF0688"/>
    <property type="match status" value="1"/>
</dbReference>
<dbReference type="AlphaFoldDB" id="A0A4W2G2U6"/>
<dbReference type="GO" id="GO:0005634">
    <property type="term" value="C:nucleus"/>
    <property type="evidence" value="ECO:0007669"/>
    <property type="project" value="UniProtKB-SubCell"/>
</dbReference>